<evidence type="ECO:0008006" key="2">
    <source>
        <dbReference type="Google" id="ProtNLM"/>
    </source>
</evidence>
<accession>A0A382MZE8</accession>
<name>A0A382MZE8_9ZZZZ</name>
<dbReference type="AlphaFoldDB" id="A0A382MZE8"/>
<reference evidence="1" key="1">
    <citation type="submission" date="2018-05" db="EMBL/GenBank/DDBJ databases">
        <authorList>
            <person name="Lanie J.A."/>
            <person name="Ng W.-L."/>
            <person name="Kazmierczak K.M."/>
            <person name="Andrzejewski T.M."/>
            <person name="Davidsen T.M."/>
            <person name="Wayne K.J."/>
            <person name="Tettelin H."/>
            <person name="Glass J.I."/>
            <person name="Rusch D."/>
            <person name="Podicherti R."/>
            <person name="Tsui H.-C.T."/>
            <person name="Winkler M.E."/>
        </authorList>
    </citation>
    <scope>NUCLEOTIDE SEQUENCE</scope>
</reference>
<gene>
    <name evidence="1" type="ORF">METZ01_LOCUS306754</name>
</gene>
<sequence length="288" mass="32227">MRKLTILFFLMLSLSLSSLAVPQASYALDEAKAMIFIQKEHPESLSRSSRVFKQVLAEITEVLQQDYDMDIVDEVAATADTYEQRGGLRKKAELIAVATEADCDIAIILQVTPWMESKHGLKKVRSQIFLDAFYVDGSGRKIGLVDVSTEVPVTIRPPHKKPQIAQAAAEASKDVAAQAGNELGEQYLAKLERRDEKGGVYTIVFKKFNANELEDVLDAFSQIEGYVSHKQLRKTARGAKVEYKSSSDSSVLSSEFELILKDMEFRVTTSSRGSNITLSKMRIRKNRR</sequence>
<evidence type="ECO:0000313" key="1">
    <source>
        <dbReference type="EMBL" id="SVC53900.1"/>
    </source>
</evidence>
<dbReference type="EMBL" id="UINC01096752">
    <property type="protein sequence ID" value="SVC53900.1"/>
    <property type="molecule type" value="Genomic_DNA"/>
</dbReference>
<proteinExistence type="predicted"/>
<organism evidence="1">
    <name type="scientific">marine metagenome</name>
    <dbReference type="NCBI Taxonomy" id="408172"/>
    <lineage>
        <taxon>unclassified sequences</taxon>
        <taxon>metagenomes</taxon>
        <taxon>ecological metagenomes</taxon>
    </lineage>
</organism>
<protein>
    <recommendedName>
        <fullName evidence="2">Flagellar assembly protein T N-terminal domain-containing protein</fullName>
    </recommendedName>
</protein>